<evidence type="ECO:0000313" key="4">
    <source>
        <dbReference type="Proteomes" id="UP000323012"/>
    </source>
</evidence>
<organism evidence="2 4">
    <name type="scientific">Aggregatibacter actinomycetemcomitans</name>
    <name type="common">Actinobacillus actinomycetemcomitans</name>
    <name type="synonym">Haemophilus actinomycetemcomitans</name>
    <dbReference type="NCBI Taxonomy" id="714"/>
    <lineage>
        <taxon>Bacteria</taxon>
        <taxon>Pseudomonadati</taxon>
        <taxon>Pseudomonadota</taxon>
        <taxon>Gammaproteobacteria</taxon>
        <taxon>Pasteurellales</taxon>
        <taxon>Pasteurellaceae</taxon>
        <taxon>Aggregatibacter</taxon>
    </lineage>
</organism>
<dbReference type="EMBL" id="VSED01000001">
    <property type="protein sequence ID" value="TYA39938.1"/>
    <property type="molecule type" value="Genomic_DNA"/>
</dbReference>
<gene>
    <name evidence="1" type="ORF">CQR80_01185</name>
    <name evidence="2" type="ORF">FXB79_00045</name>
</gene>
<accession>A0AB74N8N0</accession>
<keyword evidence="3" id="KW-1185">Reference proteome</keyword>
<evidence type="ECO:0000313" key="2">
    <source>
        <dbReference type="EMBL" id="TYA39938.1"/>
    </source>
</evidence>
<keyword evidence="2" id="KW-0378">Hydrolase</keyword>
<reference evidence="1 3" key="1">
    <citation type="submission" date="2017-10" db="EMBL/GenBank/DDBJ databases">
        <title>Draft genome sequences of Aggregatibacter actinomycetemcomitans strains 310a and 310b.</title>
        <authorList>
            <person name="May A.C."/>
            <person name="Ohta H."/>
            <person name="Maeda H."/>
            <person name="Kokeguchi S."/>
            <person name="Cugini C."/>
        </authorList>
    </citation>
    <scope>NUCLEOTIDE SEQUENCE [LARGE SCALE GENOMIC DNA]</scope>
    <source>
        <strain evidence="1 3">310b</strain>
    </source>
</reference>
<dbReference type="GO" id="GO:0016787">
    <property type="term" value="F:hydrolase activity"/>
    <property type="evidence" value="ECO:0007669"/>
    <property type="project" value="UniProtKB-KW"/>
</dbReference>
<dbReference type="RefSeq" id="WP_005542074.1">
    <property type="nucleotide sequence ID" value="NZ_JABJYZ010000152.1"/>
</dbReference>
<reference evidence="2 4" key="2">
    <citation type="submission" date="2019-08" db="EMBL/GenBank/DDBJ databases">
        <title>Whole genome sequencing of Aggregatibacter actinomycetemcomitans cultured from blood stream infections in Denmark reveals a novel phylogenetic lineage expressing serotype a membrane O polysaccharide.</title>
        <authorList>
            <person name="Nedergaard S."/>
            <person name="Kobel C.M."/>
            <person name="Nielsen M.B."/>
            <person name="Moeller R.T."/>
            <person name="Jensen A.B."/>
            <person name="Noerskov-Lauritsen N."/>
        </authorList>
    </citation>
    <scope>NUCLEOTIDE SEQUENCE [LARGE SCALE GENOMIC DNA]</scope>
    <source>
        <strain evidence="2 4">PN_563</strain>
    </source>
</reference>
<dbReference type="EMBL" id="PCGW01000002">
    <property type="protein sequence ID" value="PHO21369.1"/>
    <property type="molecule type" value="Genomic_DNA"/>
</dbReference>
<evidence type="ECO:0000313" key="1">
    <source>
        <dbReference type="EMBL" id="PHO21369.1"/>
    </source>
</evidence>
<protein>
    <submittedName>
        <fullName evidence="2">Glycoside hydrolase family 19</fullName>
    </submittedName>
</protein>
<dbReference type="Proteomes" id="UP000323012">
    <property type="component" value="Unassembled WGS sequence"/>
</dbReference>
<evidence type="ECO:0000313" key="3">
    <source>
        <dbReference type="Proteomes" id="UP000226080"/>
    </source>
</evidence>
<proteinExistence type="predicted"/>
<dbReference type="AlphaFoldDB" id="A0AB74N8N0"/>
<name>A0AB74N8N0_AGGAC</name>
<comment type="caution">
    <text evidence="2">The sequence shown here is derived from an EMBL/GenBank/DDBJ whole genome shotgun (WGS) entry which is preliminary data.</text>
</comment>
<dbReference type="Proteomes" id="UP000226080">
    <property type="component" value="Unassembled WGS sequence"/>
</dbReference>
<sequence length="96" mass="11169">MLNAGDLLKAKYPNPDGVKVNYQKIKLSTHTTVDINLVADDDNTRQVTFLVNGDQYAIEERISYVNKLKEIFDYEKNYKNKLFHEISFSIFIFSLC</sequence>